<feature type="transmembrane region" description="Helical" evidence="2">
    <location>
        <begin position="188"/>
        <end position="208"/>
    </location>
</feature>
<gene>
    <name evidence="3" type="ORF">UV8b_04113</name>
</gene>
<dbReference type="PANTHER" id="PTHR28147:SF1">
    <property type="entry name" value="N-GLYCOSYLATION PROTEIN EOS1"/>
    <property type="match status" value="1"/>
</dbReference>
<keyword evidence="2" id="KW-1133">Transmembrane helix</keyword>
<protein>
    <recommendedName>
        <fullName evidence="5">N-glycosylation protein EOS1</fullName>
    </recommendedName>
</protein>
<dbReference type="PANTHER" id="PTHR28147">
    <property type="entry name" value="N-GLYCOSYLATION PROTEIN EOS1"/>
    <property type="match status" value="1"/>
</dbReference>
<feature type="compositionally biased region" description="Basic and acidic residues" evidence="1">
    <location>
        <begin position="1"/>
        <end position="10"/>
    </location>
</feature>
<dbReference type="Pfam" id="PF12326">
    <property type="entry name" value="EOS1"/>
    <property type="match status" value="1"/>
</dbReference>
<name>A0A8E5HR05_USTVR</name>
<dbReference type="AlphaFoldDB" id="A0A8E5HR05"/>
<feature type="compositionally biased region" description="Low complexity" evidence="1">
    <location>
        <begin position="11"/>
        <end position="31"/>
    </location>
</feature>
<feature type="transmembrane region" description="Helical" evidence="2">
    <location>
        <begin position="214"/>
        <end position="232"/>
    </location>
</feature>
<dbReference type="InterPro" id="IPR021100">
    <property type="entry name" value="N-glycosylation_EOS1"/>
</dbReference>
<dbReference type="OrthoDB" id="2139606at2759"/>
<evidence type="ECO:0000313" key="4">
    <source>
        <dbReference type="Proteomes" id="UP000027002"/>
    </source>
</evidence>
<sequence>MTMGRPDHRTSSSIASSPPATASTAAVGTSSLRDTYGGRPRERSQSHHHHVDSSSTVSLPNSPSPPPIRPSILQPRVAVALNVSPHWHIYLFAFRLFSIVPALWWGLPCALQLVLSILPGPDRILVVRGSWDGRPQNSDNAVPFALTEGALATTWSFACGYLAFFFTDCLMSRWLIHYTPQATIVRLLTINVVNAYLTMTVLSLAGGFRDHRLMLPGWIGIATTLTVCYHIAHQKINIRKETSTSINVFSIASYISMVTLLVHMHCVHEDYPTMPLVSRLRNIWRGLHAMLLQIKAAIERTERTERTERADL</sequence>
<dbReference type="GO" id="GO:0034599">
    <property type="term" value="P:cellular response to oxidative stress"/>
    <property type="evidence" value="ECO:0007669"/>
    <property type="project" value="InterPro"/>
</dbReference>
<dbReference type="GO" id="GO:0006487">
    <property type="term" value="P:protein N-linked glycosylation"/>
    <property type="evidence" value="ECO:0007669"/>
    <property type="project" value="TreeGrafter"/>
</dbReference>
<reference evidence="3" key="1">
    <citation type="submission" date="2020-03" db="EMBL/GenBank/DDBJ databases">
        <title>A mixture of massive structural variations and highly conserved coding sequences in Ustilaginoidea virens genome.</title>
        <authorList>
            <person name="Zhang K."/>
            <person name="Zhao Z."/>
            <person name="Zhang Z."/>
            <person name="Li Y."/>
            <person name="Hsiang T."/>
            <person name="Sun W."/>
        </authorList>
    </citation>
    <scope>NUCLEOTIDE SEQUENCE</scope>
    <source>
        <strain evidence="3">UV-8b</strain>
    </source>
</reference>
<keyword evidence="2" id="KW-0472">Membrane</keyword>
<dbReference type="GO" id="GO:0005789">
    <property type="term" value="C:endoplasmic reticulum membrane"/>
    <property type="evidence" value="ECO:0007669"/>
    <property type="project" value="InterPro"/>
</dbReference>
<feature type="transmembrane region" description="Helical" evidence="2">
    <location>
        <begin position="244"/>
        <end position="264"/>
    </location>
</feature>
<evidence type="ECO:0000313" key="3">
    <source>
        <dbReference type="EMBL" id="QUC19872.1"/>
    </source>
</evidence>
<feature type="region of interest" description="Disordered" evidence="1">
    <location>
        <begin position="1"/>
        <end position="66"/>
    </location>
</feature>
<dbReference type="KEGG" id="uvi:66064891"/>
<feature type="transmembrane region" description="Helical" evidence="2">
    <location>
        <begin position="96"/>
        <end position="118"/>
    </location>
</feature>
<proteinExistence type="predicted"/>
<organism evidence="3 4">
    <name type="scientific">Ustilaginoidea virens</name>
    <name type="common">Rice false smut fungus</name>
    <name type="synonym">Villosiclava virens</name>
    <dbReference type="NCBI Taxonomy" id="1159556"/>
    <lineage>
        <taxon>Eukaryota</taxon>
        <taxon>Fungi</taxon>
        <taxon>Dikarya</taxon>
        <taxon>Ascomycota</taxon>
        <taxon>Pezizomycotina</taxon>
        <taxon>Sordariomycetes</taxon>
        <taxon>Hypocreomycetidae</taxon>
        <taxon>Hypocreales</taxon>
        <taxon>Clavicipitaceae</taxon>
        <taxon>Ustilaginoidea</taxon>
    </lineage>
</organism>
<evidence type="ECO:0008006" key="5">
    <source>
        <dbReference type="Google" id="ProtNLM"/>
    </source>
</evidence>
<accession>A0A8E5HR05</accession>
<evidence type="ECO:0000256" key="1">
    <source>
        <dbReference type="SAM" id="MobiDB-lite"/>
    </source>
</evidence>
<feature type="transmembrane region" description="Helical" evidence="2">
    <location>
        <begin position="155"/>
        <end position="176"/>
    </location>
</feature>
<dbReference type="GeneID" id="66064891"/>
<dbReference type="EMBL" id="CP072755">
    <property type="protein sequence ID" value="QUC19872.1"/>
    <property type="molecule type" value="Genomic_DNA"/>
</dbReference>
<dbReference type="RefSeq" id="XP_042997545.1">
    <property type="nucleotide sequence ID" value="XM_043141611.1"/>
</dbReference>
<keyword evidence="4" id="KW-1185">Reference proteome</keyword>
<keyword evidence="2" id="KW-0812">Transmembrane</keyword>
<dbReference type="Proteomes" id="UP000027002">
    <property type="component" value="Chromosome 3"/>
</dbReference>
<evidence type="ECO:0000256" key="2">
    <source>
        <dbReference type="SAM" id="Phobius"/>
    </source>
</evidence>